<feature type="compositionally biased region" description="Low complexity" evidence="1">
    <location>
        <begin position="1"/>
        <end position="12"/>
    </location>
</feature>
<feature type="compositionally biased region" description="Basic and acidic residues" evidence="1">
    <location>
        <begin position="28"/>
        <end position="43"/>
    </location>
</feature>
<name>A0ABZ1L1F8_9ACTN</name>
<keyword evidence="3" id="KW-1185">Reference proteome</keyword>
<evidence type="ECO:0000313" key="2">
    <source>
        <dbReference type="EMBL" id="WTR68352.1"/>
    </source>
</evidence>
<evidence type="ECO:0000313" key="3">
    <source>
        <dbReference type="Proteomes" id="UP001622594"/>
    </source>
</evidence>
<protein>
    <submittedName>
        <fullName evidence="2">Uncharacterized protein</fullName>
    </submittedName>
</protein>
<feature type="region of interest" description="Disordered" evidence="1">
    <location>
        <begin position="1"/>
        <end position="43"/>
    </location>
</feature>
<reference evidence="2 3" key="1">
    <citation type="submission" date="2022-10" db="EMBL/GenBank/DDBJ databases">
        <title>The complete genomes of actinobacterial strains from the NBC collection.</title>
        <authorList>
            <person name="Joergensen T.S."/>
            <person name="Alvarez Arevalo M."/>
            <person name="Sterndorff E.B."/>
            <person name="Faurdal D."/>
            <person name="Vuksanovic O."/>
            <person name="Mourched A.-S."/>
            <person name="Charusanti P."/>
            <person name="Shaw S."/>
            <person name="Blin K."/>
            <person name="Weber T."/>
        </authorList>
    </citation>
    <scope>NUCLEOTIDE SEQUENCE [LARGE SCALE GENOMIC DNA]</scope>
    <source>
        <strain evidence="2 3">NBC_00123</strain>
    </source>
</reference>
<gene>
    <name evidence="2" type="ORF">OG814_03275</name>
</gene>
<proteinExistence type="predicted"/>
<organism evidence="2 3">
    <name type="scientific">Streptomyces zaomyceticus</name>
    <dbReference type="NCBI Taxonomy" id="68286"/>
    <lineage>
        <taxon>Bacteria</taxon>
        <taxon>Bacillati</taxon>
        <taxon>Actinomycetota</taxon>
        <taxon>Actinomycetes</taxon>
        <taxon>Kitasatosporales</taxon>
        <taxon>Streptomycetaceae</taxon>
        <taxon>Streptomyces</taxon>
    </lineage>
</organism>
<evidence type="ECO:0000256" key="1">
    <source>
        <dbReference type="SAM" id="MobiDB-lite"/>
    </source>
</evidence>
<sequence>MKHGDVVAGADGARADLDEAAAGEGDPFPEHLAERADAPRPPR</sequence>
<dbReference type="Proteomes" id="UP001622594">
    <property type="component" value="Chromosome"/>
</dbReference>
<dbReference type="EMBL" id="CP108188">
    <property type="protein sequence ID" value="WTR68352.1"/>
    <property type="molecule type" value="Genomic_DNA"/>
</dbReference>
<accession>A0ABZ1L1F8</accession>
<dbReference type="RefSeq" id="WP_327165860.1">
    <property type="nucleotide sequence ID" value="NZ_CP108188.1"/>
</dbReference>